<sequence length="252" mass="25760">MALACGAAAETAPAPAPAAANSSVGTTEQAWAAVLAATMLASNNGSAQGAQDDLIRVANYAVRSLSVGVKTVPAGSSFLSYILSSFPSNSAQAVKASHEREADATPSHQKIKPSDLLTKSVPELLEQDGSAESFQELLGAIMSPTSLFDFDTNIFQAALVGVGVETNLINIAPCLVNNGAGGIGIEANLISIIPQIFKFEPNGVNIEPSLINIEPQLVGITPKGVGVEAVGIAIENSLIEIAPVGKADSFHV</sequence>
<evidence type="ECO:0000313" key="2">
    <source>
        <dbReference type="Proteomes" id="UP001497392"/>
    </source>
</evidence>
<keyword evidence="2" id="KW-1185">Reference proteome</keyword>
<accession>A0ABP1G477</accession>
<protein>
    <submittedName>
        <fullName evidence="1">G7326 protein</fullName>
    </submittedName>
</protein>
<comment type="caution">
    <text evidence="1">The sequence shown here is derived from an EMBL/GenBank/DDBJ whole genome shotgun (WGS) entry which is preliminary data.</text>
</comment>
<dbReference type="EMBL" id="CAXHTA020000011">
    <property type="protein sequence ID" value="CAL5224612.1"/>
    <property type="molecule type" value="Genomic_DNA"/>
</dbReference>
<dbReference type="Proteomes" id="UP001497392">
    <property type="component" value="Unassembled WGS sequence"/>
</dbReference>
<organism evidence="1 2">
    <name type="scientific">Coccomyxa viridis</name>
    <dbReference type="NCBI Taxonomy" id="1274662"/>
    <lineage>
        <taxon>Eukaryota</taxon>
        <taxon>Viridiplantae</taxon>
        <taxon>Chlorophyta</taxon>
        <taxon>core chlorophytes</taxon>
        <taxon>Trebouxiophyceae</taxon>
        <taxon>Trebouxiophyceae incertae sedis</taxon>
        <taxon>Coccomyxaceae</taxon>
        <taxon>Coccomyxa</taxon>
    </lineage>
</organism>
<proteinExistence type="predicted"/>
<name>A0ABP1G477_9CHLO</name>
<reference evidence="1 2" key="1">
    <citation type="submission" date="2024-06" db="EMBL/GenBank/DDBJ databases">
        <authorList>
            <person name="Kraege A."/>
            <person name="Thomma B."/>
        </authorList>
    </citation>
    <scope>NUCLEOTIDE SEQUENCE [LARGE SCALE GENOMIC DNA]</scope>
</reference>
<evidence type="ECO:0000313" key="1">
    <source>
        <dbReference type="EMBL" id="CAL5224612.1"/>
    </source>
</evidence>
<gene>
    <name evidence="1" type="primary">g7326</name>
    <name evidence="1" type="ORF">VP750_LOCUS6271</name>
</gene>